<dbReference type="InterPro" id="IPR050090">
    <property type="entry name" value="Tyrosine_recombinase_XerCD"/>
</dbReference>
<evidence type="ECO:0000256" key="3">
    <source>
        <dbReference type="ARBA" id="ARBA00023172"/>
    </source>
</evidence>
<evidence type="ECO:0000256" key="1">
    <source>
        <dbReference type="ARBA" id="ARBA00008857"/>
    </source>
</evidence>
<dbReference type="PANTHER" id="PTHR30349:SF41">
    <property type="entry name" value="INTEGRASE_RECOMBINASE PROTEIN MJ0367-RELATED"/>
    <property type="match status" value="1"/>
</dbReference>
<sequence length="344" mass="40772">MIFIHRKEVCFMSRQFCYKSILAPYMNELIKMKESCRQHILRYQYILKEIDDFYCKKGITRPIITKDIIKEWRETRLNDRPSTLYAKYLVWALLARYMSRQGETCFIPKPPRFSSGHLDFIPYIYTQEQIRAIFEKCDKLRLSNRSKRTSLICIPAILRLLYSTGLRLSEALSIRNKDVQFDIRQILIRDPKNGMDRIVPIDQSLHEVLAQYRVYRDKMPLNGTKKPDNFFFIRADGSACTDKAISWWFRILLEQCNIPFMGDHRGPRIHDLRHTFAVHSFMRMIRAGMDLYTCLPIISTCLGHKSLSATEKYVRMTAEIYPDLMIPYSELSTSIYPKSLHNEY</sequence>
<dbReference type="Gene3D" id="1.10.443.10">
    <property type="entry name" value="Intergrase catalytic core"/>
    <property type="match status" value="1"/>
</dbReference>
<dbReference type="EMBL" id="VOHT01000007">
    <property type="protein sequence ID" value="TWV47243.1"/>
    <property type="molecule type" value="Genomic_DNA"/>
</dbReference>
<evidence type="ECO:0000313" key="8">
    <source>
        <dbReference type="Proteomes" id="UP000319026"/>
    </source>
</evidence>
<feature type="domain" description="Tyr recombinase" evidence="4">
    <location>
        <begin position="120"/>
        <end position="337"/>
    </location>
</feature>
<dbReference type="PROSITE" id="PS51898">
    <property type="entry name" value="TYR_RECOMBINASE"/>
    <property type="match status" value="1"/>
</dbReference>
<dbReference type="InterPro" id="IPR011010">
    <property type="entry name" value="DNA_brk_join_enz"/>
</dbReference>
<dbReference type="GO" id="GO:0006310">
    <property type="term" value="P:DNA recombination"/>
    <property type="evidence" value="ECO:0007669"/>
    <property type="project" value="UniProtKB-KW"/>
</dbReference>
<dbReference type="Proteomes" id="UP000315444">
    <property type="component" value="Unassembled WGS sequence"/>
</dbReference>
<dbReference type="EMBL" id="VOHV01000007">
    <property type="protein sequence ID" value="TWV40261.1"/>
    <property type="molecule type" value="Genomic_DNA"/>
</dbReference>
<keyword evidence="2" id="KW-0238">DNA-binding</keyword>
<dbReference type="SUPFAM" id="SSF56349">
    <property type="entry name" value="DNA breaking-rejoining enzymes"/>
    <property type="match status" value="1"/>
</dbReference>
<evidence type="ECO:0000256" key="2">
    <source>
        <dbReference type="ARBA" id="ARBA00023125"/>
    </source>
</evidence>
<dbReference type="PANTHER" id="PTHR30349">
    <property type="entry name" value="PHAGE INTEGRASE-RELATED"/>
    <property type="match status" value="1"/>
</dbReference>
<dbReference type="AlphaFoldDB" id="A0AB38PS23"/>
<name>A0AB38PS23_BACFG</name>
<dbReference type="GO" id="GO:0015074">
    <property type="term" value="P:DNA integration"/>
    <property type="evidence" value="ECO:0007669"/>
    <property type="project" value="InterPro"/>
</dbReference>
<evidence type="ECO:0000313" key="5">
    <source>
        <dbReference type="EMBL" id="TWV40261.1"/>
    </source>
</evidence>
<dbReference type="Pfam" id="PF00589">
    <property type="entry name" value="Phage_integrase"/>
    <property type="match status" value="1"/>
</dbReference>
<accession>A0AB38PS23</accession>
<dbReference type="InterPro" id="IPR002104">
    <property type="entry name" value="Integrase_catalytic"/>
</dbReference>
<comment type="caution">
    <text evidence="6">The sequence shown here is derived from an EMBL/GenBank/DDBJ whole genome shotgun (WGS) entry which is preliminary data.</text>
</comment>
<gene>
    <name evidence="6" type="ORF">FSA03_17085</name>
    <name evidence="5" type="ORF">FSA06_17095</name>
</gene>
<organism evidence="6 8">
    <name type="scientific">Bacteroides fragilis</name>
    <dbReference type="NCBI Taxonomy" id="817"/>
    <lineage>
        <taxon>Bacteria</taxon>
        <taxon>Pseudomonadati</taxon>
        <taxon>Bacteroidota</taxon>
        <taxon>Bacteroidia</taxon>
        <taxon>Bacteroidales</taxon>
        <taxon>Bacteroidaceae</taxon>
        <taxon>Bacteroides</taxon>
    </lineage>
</organism>
<protein>
    <submittedName>
        <fullName evidence="6">Tyrosine-type recombinase/integrase</fullName>
    </submittedName>
</protein>
<reference evidence="5 7" key="2">
    <citation type="submission" date="2019-07" db="EMBL/GenBank/DDBJ databases">
        <title>Genome sequencing of Bacteroides fragilis.</title>
        <authorList>
            <person name="Galasyn E.V."/>
            <person name="Ruoff K.L."/>
            <person name="Price C.E."/>
            <person name="Valls R.A."/>
            <person name="O'Toole G.A."/>
        </authorList>
    </citation>
    <scope>NUCLEOTIDE SEQUENCE [LARGE SCALE GENOMIC DNA]</scope>
    <source>
        <strain evidence="5 7">AD135F_1B</strain>
    </source>
</reference>
<proteinExistence type="inferred from homology"/>
<evidence type="ECO:0000313" key="7">
    <source>
        <dbReference type="Proteomes" id="UP000315444"/>
    </source>
</evidence>
<dbReference type="Proteomes" id="UP000319026">
    <property type="component" value="Unassembled WGS sequence"/>
</dbReference>
<dbReference type="InterPro" id="IPR013762">
    <property type="entry name" value="Integrase-like_cat_sf"/>
</dbReference>
<reference evidence="6 8" key="1">
    <citation type="submission" date="2019-07" db="EMBL/GenBank/DDBJ databases">
        <title>Genome Sequencing of Bacteroides fragilis.</title>
        <authorList>
            <person name="Pinto K.M."/>
            <person name="Ruoff K.L."/>
            <person name="Price C.E."/>
            <person name="Valls R.A."/>
            <person name="O'Toole G.A."/>
        </authorList>
    </citation>
    <scope>NUCLEOTIDE SEQUENCE [LARGE SCALE GENOMIC DNA]</scope>
    <source>
        <strain evidence="6 8">AD135F_3B</strain>
    </source>
</reference>
<evidence type="ECO:0000313" key="6">
    <source>
        <dbReference type="EMBL" id="TWV47243.1"/>
    </source>
</evidence>
<keyword evidence="3" id="KW-0233">DNA recombination</keyword>
<comment type="similarity">
    <text evidence="1">Belongs to the 'phage' integrase family.</text>
</comment>
<dbReference type="GO" id="GO:0003677">
    <property type="term" value="F:DNA binding"/>
    <property type="evidence" value="ECO:0007669"/>
    <property type="project" value="UniProtKB-KW"/>
</dbReference>
<evidence type="ECO:0000259" key="4">
    <source>
        <dbReference type="PROSITE" id="PS51898"/>
    </source>
</evidence>